<keyword evidence="12" id="KW-0812">Transmembrane</keyword>
<comment type="subcellular location">
    <subcellularLocation>
        <location evidence="2">Cell membrane</location>
    </subcellularLocation>
</comment>
<evidence type="ECO:0000259" key="13">
    <source>
        <dbReference type="PROSITE" id="PS50109"/>
    </source>
</evidence>
<dbReference type="EnsemblBacteria" id="ACK41828">
    <property type="protein sequence ID" value="ACK41828"/>
    <property type="gene ID" value="Dtur_0538"/>
</dbReference>
<proteinExistence type="predicted"/>
<keyword evidence="6 14" id="KW-0808">Transferase</keyword>
<dbReference type="KEGG" id="dtu:Dtur_0538"/>
<dbReference type="CDD" id="cd00075">
    <property type="entry name" value="HATPase"/>
    <property type="match status" value="1"/>
</dbReference>
<dbReference type="InterPro" id="IPR003661">
    <property type="entry name" value="HisK_dim/P_dom"/>
</dbReference>
<evidence type="ECO:0000256" key="4">
    <source>
        <dbReference type="ARBA" id="ARBA00022475"/>
    </source>
</evidence>
<evidence type="ECO:0000256" key="9">
    <source>
        <dbReference type="ARBA" id="ARBA00022840"/>
    </source>
</evidence>
<dbReference type="PRINTS" id="PR00344">
    <property type="entry name" value="BCTRLSENSOR"/>
</dbReference>
<evidence type="ECO:0000256" key="8">
    <source>
        <dbReference type="ARBA" id="ARBA00022777"/>
    </source>
</evidence>
<keyword evidence="15" id="KW-1185">Reference proteome</keyword>
<gene>
    <name evidence="14" type="ordered locus">Dtur_0538</name>
</gene>
<evidence type="ECO:0000256" key="12">
    <source>
        <dbReference type="SAM" id="Phobius"/>
    </source>
</evidence>
<keyword evidence="11 12" id="KW-0472">Membrane</keyword>
<dbReference type="SUPFAM" id="SSF47384">
    <property type="entry name" value="Homodimeric domain of signal transducing histidine kinase"/>
    <property type="match status" value="1"/>
</dbReference>
<dbReference type="InParanoid" id="B8DZ95"/>
<keyword evidence="4" id="KW-1003">Cell membrane</keyword>
<evidence type="ECO:0000256" key="1">
    <source>
        <dbReference type="ARBA" id="ARBA00000085"/>
    </source>
</evidence>
<dbReference type="EMBL" id="CP001251">
    <property type="protein sequence ID" value="ACK41828.1"/>
    <property type="molecule type" value="Genomic_DNA"/>
</dbReference>
<feature type="domain" description="Histidine kinase" evidence="13">
    <location>
        <begin position="121"/>
        <end position="336"/>
    </location>
</feature>
<dbReference type="EC" id="2.7.13.3" evidence="3"/>
<dbReference type="PANTHER" id="PTHR45453">
    <property type="entry name" value="PHOSPHATE REGULON SENSOR PROTEIN PHOR"/>
    <property type="match status" value="1"/>
</dbReference>
<dbReference type="InterPro" id="IPR005467">
    <property type="entry name" value="His_kinase_dom"/>
</dbReference>
<reference evidence="15" key="1">
    <citation type="journal article" date="2016" name="Front. Microbiol.">
        <title>The complete genome sequence of hyperthermophile Dictyoglomus turgidum DSM 6724 reveals a specialized carbohydrate fermentor.</title>
        <authorList>
            <person name="Brumm P.J."/>
            <person name="Gowda K."/>
            <person name="Robb F.T."/>
            <person name="Mead D.A."/>
        </authorList>
    </citation>
    <scope>NUCLEOTIDE SEQUENCE [LARGE SCALE GENOMIC DNA]</scope>
    <source>
        <strain evidence="15">DSM 6724 / Z-1310</strain>
    </source>
</reference>
<dbReference type="STRING" id="515635.Dtur_0538"/>
<comment type="catalytic activity">
    <reaction evidence="1">
        <text>ATP + protein L-histidine = ADP + protein N-phospho-L-histidine.</text>
        <dbReference type="EC" id="2.7.13.3"/>
    </reaction>
</comment>
<dbReference type="CDD" id="cd00082">
    <property type="entry name" value="HisKA"/>
    <property type="match status" value="1"/>
</dbReference>
<dbReference type="Pfam" id="PF02518">
    <property type="entry name" value="HATPase_c"/>
    <property type="match status" value="1"/>
</dbReference>
<dbReference type="FunCoup" id="B8DZ95">
    <property type="interactions" value="60"/>
</dbReference>
<dbReference type="AlphaFoldDB" id="B8DZ95"/>
<feature type="transmembrane region" description="Helical" evidence="12">
    <location>
        <begin position="80"/>
        <end position="105"/>
    </location>
</feature>
<dbReference type="InterPro" id="IPR036097">
    <property type="entry name" value="HisK_dim/P_sf"/>
</dbReference>
<dbReference type="OrthoDB" id="9813151at2"/>
<keyword evidence="10" id="KW-0902">Two-component regulatory system</keyword>
<evidence type="ECO:0000313" key="14">
    <source>
        <dbReference type="EMBL" id="ACK41828.1"/>
    </source>
</evidence>
<dbReference type="InterPro" id="IPR003594">
    <property type="entry name" value="HATPase_dom"/>
</dbReference>
<evidence type="ECO:0000256" key="6">
    <source>
        <dbReference type="ARBA" id="ARBA00022679"/>
    </source>
</evidence>
<evidence type="ECO:0000256" key="5">
    <source>
        <dbReference type="ARBA" id="ARBA00022553"/>
    </source>
</evidence>
<dbReference type="eggNOG" id="COG5002">
    <property type="taxonomic scope" value="Bacteria"/>
</dbReference>
<evidence type="ECO:0000256" key="2">
    <source>
        <dbReference type="ARBA" id="ARBA00004236"/>
    </source>
</evidence>
<dbReference type="InterPro" id="IPR050351">
    <property type="entry name" value="BphY/WalK/GraS-like"/>
</dbReference>
<organism evidence="14 15">
    <name type="scientific">Dictyoglomus turgidum (strain DSM 6724 / Z-1310)</name>
    <dbReference type="NCBI Taxonomy" id="515635"/>
    <lineage>
        <taxon>Bacteria</taxon>
        <taxon>Pseudomonadati</taxon>
        <taxon>Dictyoglomota</taxon>
        <taxon>Dictyoglomia</taxon>
        <taxon>Dictyoglomales</taxon>
        <taxon>Dictyoglomaceae</taxon>
        <taxon>Dictyoglomus</taxon>
    </lineage>
</organism>
<evidence type="ECO:0000313" key="15">
    <source>
        <dbReference type="Proteomes" id="UP000007719"/>
    </source>
</evidence>
<dbReference type="FunFam" id="3.30.565.10:FF:000023">
    <property type="entry name" value="PAS domain-containing sensor histidine kinase"/>
    <property type="match status" value="1"/>
</dbReference>
<dbReference type="Gene3D" id="1.10.287.130">
    <property type="match status" value="1"/>
</dbReference>
<evidence type="ECO:0000256" key="10">
    <source>
        <dbReference type="ARBA" id="ARBA00023012"/>
    </source>
</evidence>
<dbReference type="SUPFAM" id="SSF55874">
    <property type="entry name" value="ATPase domain of HSP90 chaperone/DNA topoisomerase II/histidine kinase"/>
    <property type="match status" value="1"/>
</dbReference>
<evidence type="ECO:0000256" key="3">
    <source>
        <dbReference type="ARBA" id="ARBA00012438"/>
    </source>
</evidence>
<keyword evidence="8 14" id="KW-0418">Kinase</keyword>
<sequence length="336" mass="38707">MKILLRPLGEWVIGLRSNIFIKSRIKLTLVYIIITLFILIFFSYLLYTNYSREVEGDFEGDISDKEQLVLAQRSLERLRIQIVMVSGITLGLVGIVSFILSGITLKPIKENMERERKFISDVAHELRTPLAIMKTELEVSLKDPKINKKQLLSVLQSNLEEVERLTKLAEDLLYIFRLEINEVDSNLERISIKDISEKVIKLMTPYAKKKEIDIELQASEDLYILGNPEEIRRILFNLIKNAIDYNKYKGKVKVRFIKDNKYLVLEIEDTGIGIPKDEIPLIFNRFYRVDKSRSSQIQGTGLGLSIVKGIVDKYNGKIIVESKLGEGTIFKILLPI</sequence>
<dbReference type="SMART" id="SM00387">
    <property type="entry name" value="HATPase_c"/>
    <property type="match status" value="1"/>
</dbReference>
<dbReference type="GO" id="GO:0000155">
    <property type="term" value="F:phosphorelay sensor kinase activity"/>
    <property type="evidence" value="ECO:0000318"/>
    <property type="project" value="GO_Central"/>
</dbReference>
<dbReference type="Pfam" id="PF00512">
    <property type="entry name" value="HisKA"/>
    <property type="match status" value="1"/>
</dbReference>
<dbReference type="GO" id="GO:0004721">
    <property type="term" value="F:phosphoprotein phosphatase activity"/>
    <property type="evidence" value="ECO:0000318"/>
    <property type="project" value="GO_Central"/>
</dbReference>
<evidence type="ECO:0000256" key="7">
    <source>
        <dbReference type="ARBA" id="ARBA00022741"/>
    </source>
</evidence>
<protein>
    <recommendedName>
        <fullName evidence="3">histidine kinase</fullName>
        <ecNumber evidence="3">2.7.13.3</ecNumber>
    </recommendedName>
</protein>
<keyword evidence="12" id="KW-1133">Transmembrane helix</keyword>
<dbReference type="GO" id="GO:0016036">
    <property type="term" value="P:cellular response to phosphate starvation"/>
    <property type="evidence" value="ECO:0000318"/>
    <property type="project" value="GO_Central"/>
</dbReference>
<keyword evidence="9" id="KW-0067">ATP-binding</keyword>
<dbReference type="HOGENOM" id="CLU_000445_89_3_0"/>
<dbReference type="RefSeq" id="WP_012582913.1">
    <property type="nucleotide sequence ID" value="NC_011661.1"/>
</dbReference>
<name>B8DZ95_DICTD</name>
<dbReference type="InterPro" id="IPR004358">
    <property type="entry name" value="Sig_transdc_His_kin-like_C"/>
</dbReference>
<dbReference type="PROSITE" id="PS50109">
    <property type="entry name" value="HIS_KIN"/>
    <property type="match status" value="1"/>
</dbReference>
<dbReference type="PANTHER" id="PTHR45453:SF1">
    <property type="entry name" value="PHOSPHATE REGULON SENSOR PROTEIN PHOR"/>
    <property type="match status" value="1"/>
</dbReference>
<dbReference type="Proteomes" id="UP000007719">
    <property type="component" value="Chromosome"/>
</dbReference>
<dbReference type="Gene3D" id="3.30.565.10">
    <property type="entry name" value="Histidine kinase-like ATPase, C-terminal domain"/>
    <property type="match status" value="1"/>
</dbReference>
<dbReference type="GO" id="GO:0005524">
    <property type="term" value="F:ATP binding"/>
    <property type="evidence" value="ECO:0007669"/>
    <property type="project" value="UniProtKB-KW"/>
</dbReference>
<keyword evidence="7" id="KW-0547">Nucleotide-binding</keyword>
<dbReference type="GO" id="GO:0005886">
    <property type="term" value="C:plasma membrane"/>
    <property type="evidence" value="ECO:0000318"/>
    <property type="project" value="GO_Central"/>
</dbReference>
<dbReference type="InterPro" id="IPR036890">
    <property type="entry name" value="HATPase_C_sf"/>
</dbReference>
<dbReference type="SMART" id="SM00388">
    <property type="entry name" value="HisKA"/>
    <property type="match status" value="1"/>
</dbReference>
<accession>B8DZ95</accession>
<evidence type="ECO:0000256" key="11">
    <source>
        <dbReference type="ARBA" id="ARBA00023136"/>
    </source>
</evidence>
<feature type="transmembrane region" description="Helical" evidence="12">
    <location>
        <begin position="27"/>
        <end position="47"/>
    </location>
</feature>
<keyword evidence="5" id="KW-0597">Phosphoprotein</keyword>